<dbReference type="Proteomes" id="UP000789706">
    <property type="component" value="Unassembled WGS sequence"/>
</dbReference>
<dbReference type="InterPro" id="IPR011009">
    <property type="entry name" value="Kinase-like_dom_sf"/>
</dbReference>
<name>A0A9N8VN51_9GLOM</name>
<evidence type="ECO:0000313" key="1">
    <source>
        <dbReference type="EMBL" id="CAG8454075.1"/>
    </source>
</evidence>
<dbReference type="SUPFAM" id="SSF56112">
    <property type="entry name" value="Protein kinase-like (PK-like)"/>
    <property type="match status" value="1"/>
</dbReference>
<comment type="caution">
    <text evidence="1">The sequence shown here is derived from an EMBL/GenBank/DDBJ whole genome shotgun (WGS) entry which is preliminary data.</text>
</comment>
<evidence type="ECO:0000313" key="2">
    <source>
        <dbReference type="Proteomes" id="UP000789706"/>
    </source>
</evidence>
<accession>A0A9N8VN51</accession>
<keyword evidence="2" id="KW-1185">Reference proteome</keyword>
<sequence>MKKTKSRWHLKIYIHNSNDLTDAFLKEVISHGITNSNDFIIQCYGIIKDPNSDNNMMVIEFAEDGSLYRELNVKL</sequence>
<dbReference type="EMBL" id="CAJVPK010000122">
    <property type="protein sequence ID" value="CAG8454075.1"/>
    <property type="molecule type" value="Genomic_DNA"/>
</dbReference>
<dbReference type="AlphaFoldDB" id="A0A9N8VN51"/>
<organism evidence="1 2">
    <name type="scientific">Diversispora eburnea</name>
    <dbReference type="NCBI Taxonomy" id="1213867"/>
    <lineage>
        <taxon>Eukaryota</taxon>
        <taxon>Fungi</taxon>
        <taxon>Fungi incertae sedis</taxon>
        <taxon>Mucoromycota</taxon>
        <taxon>Glomeromycotina</taxon>
        <taxon>Glomeromycetes</taxon>
        <taxon>Diversisporales</taxon>
        <taxon>Diversisporaceae</taxon>
        <taxon>Diversispora</taxon>
    </lineage>
</organism>
<proteinExistence type="predicted"/>
<gene>
    <name evidence="1" type="ORF">DEBURN_LOCUS2309</name>
</gene>
<protein>
    <submittedName>
        <fullName evidence="1">10941_t:CDS:1</fullName>
    </submittedName>
</protein>
<dbReference type="OrthoDB" id="2446292at2759"/>
<reference evidence="1" key="1">
    <citation type="submission" date="2021-06" db="EMBL/GenBank/DDBJ databases">
        <authorList>
            <person name="Kallberg Y."/>
            <person name="Tangrot J."/>
            <person name="Rosling A."/>
        </authorList>
    </citation>
    <scope>NUCLEOTIDE SEQUENCE</scope>
    <source>
        <strain evidence="1">AZ414A</strain>
    </source>
</reference>